<name>A0A3S5AAF7_9PLAT</name>
<keyword evidence="3" id="KW-1185">Reference proteome</keyword>
<dbReference type="AlphaFoldDB" id="A0A3S5AAF7"/>
<evidence type="ECO:0000256" key="1">
    <source>
        <dbReference type="SAM" id="MobiDB-lite"/>
    </source>
</evidence>
<evidence type="ECO:0000313" key="3">
    <source>
        <dbReference type="Proteomes" id="UP000784294"/>
    </source>
</evidence>
<feature type="region of interest" description="Disordered" evidence="1">
    <location>
        <begin position="51"/>
        <end position="88"/>
    </location>
</feature>
<evidence type="ECO:0000313" key="2">
    <source>
        <dbReference type="EMBL" id="VEL11311.1"/>
    </source>
</evidence>
<dbReference type="OrthoDB" id="6283309at2759"/>
<dbReference type="EMBL" id="CAAALY010011466">
    <property type="protein sequence ID" value="VEL11311.1"/>
    <property type="molecule type" value="Genomic_DNA"/>
</dbReference>
<organism evidence="2 3">
    <name type="scientific">Protopolystoma xenopodis</name>
    <dbReference type="NCBI Taxonomy" id="117903"/>
    <lineage>
        <taxon>Eukaryota</taxon>
        <taxon>Metazoa</taxon>
        <taxon>Spiralia</taxon>
        <taxon>Lophotrochozoa</taxon>
        <taxon>Platyhelminthes</taxon>
        <taxon>Monogenea</taxon>
        <taxon>Polyopisthocotylea</taxon>
        <taxon>Polystomatidea</taxon>
        <taxon>Polystomatidae</taxon>
        <taxon>Protopolystoma</taxon>
    </lineage>
</organism>
<feature type="compositionally biased region" description="Polar residues" evidence="1">
    <location>
        <begin position="60"/>
        <end position="80"/>
    </location>
</feature>
<comment type="caution">
    <text evidence="2">The sequence shown here is derived from an EMBL/GenBank/DDBJ whole genome shotgun (WGS) entry which is preliminary data.</text>
</comment>
<proteinExistence type="predicted"/>
<sequence>MNGIFINLPSWYKSALFNELYFISDGGTVWLDLHYINPSWPMPVDIQDDLGLTDNHPDKLSTTQADAASHEASSNEQPSCRTLHKKYENSPGGISMTNTFGSDPFSTESSDAFCPKHPLDEVRSGLPNLFLDPCNLTGRYLVSADSNLASQMKASAILKPAEQVRRETYKYRVKLGREMGLFGYLEGES</sequence>
<accession>A0A3S5AAF7</accession>
<gene>
    <name evidence="2" type="ORF">PXEA_LOCUS4751</name>
</gene>
<dbReference type="Proteomes" id="UP000784294">
    <property type="component" value="Unassembled WGS sequence"/>
</dbReference>
<protein>
    <submittedName>
        <fullName evidence="2">Uncharacterized protein</fullName>
    </submittedName>
</protein>
<reference evidence="2" key="1">
    <citation type="submission" date="2018-11" db="EMBL/GenBank/DDBJ databases">
        <authorList>
            <consortium name="Pathogen Informatics"/>
        </authorList>
    </citation>
    <scope>NUCLEOTIDE SEQUENCE</scope>
</reference>